<dbReference type="InterPro" id="IPR036397">
    <property type="entry name" value="RNaseH_sf"/>
</dbReference>
<evidence type="ECO:0000256" key="3">
    <source>
        <dbReference type="ARBA" id="ARBA00022801"/>
    </source>
</evidence>
<evidence type="ECO:0000256" key="4">
    <source>
        <dbReference type="ARBA" id="ARBA00022839"/>
    </source>
</evidence>
<dbReference type="CDD" id="cd06135">
    <property type="entry name" value="Orn"/>
    <property type="match status" value="1"/>
</dbReference>
<dbReference type="EMBL" id="JARGDH010000002">
    <property type="protein sequence ID" value="KAL0275539.1"/>
    <property type="molecule type" value="Genomic_DNA"/>
</dbReference>
<proteinExistence type="inferred from homology"/>
<accession>A0AAW2I064</accession>
<dbReference type="Pfam" id="PF00929">
    <property type="entry name" value="RNase_T"/>
    <property type="match status" value="1"/>
</dbReference>
<dbReference type="PANTHER" id="PTHR11046:SF0">
    <property type="entry name" value="OLIGORIBONUCLEASE, MITOCHONDRIAL"/>
    <property type="match status" value="1"/>
</dbReference>
<evidence type="ECO:0000259" key="5">
    <source>
        <dbReference type="SMART" id="SM00479"/>
    </source>
</evidence>
<sequence length="210" mass="24870">MVNVLSCFFGKLRSACYRTMVSKLNQFNVKQDYFVWIDLEMTGLDVNVHKIIEVACIITDTDLNMLHEGIRLVVHQPQHVFDNECSEWPKIHHGQSGLIEESLKSDISVEKADSLVSDYIKSHTDYGRYYLSGNSVYMDKRFLEKYMPLTDQILHYRLVDVSCLKTLCRSWYDDLFKEVTKKNYAHRAFEDINESIQELKEYREKFFIRK</sequence>
<dbReference type="SUPFAM" id="SSF53098">
    <property type="entry name" value="Ribonuclease H-like"/>
    <property type="match status" value="1"/>
</dbReference>
<organism evidence="6">
    <name type="scientific">Menopon gallinae</name>
    <name type="common">poultry shaft louse</name>
    <dbReference type="NCBI Taxonomy" id="328185"/>
    <lineage>
        <taxon>Eukaryota</taxon>
        <taxon>Metazoa</taxon>
        <taxon>Ecdysozoa</taxon>
        <taxon>Arthropoda</taxon>
        <taxon>Hexapoda</taxon>
        <taxon>Insecta</taxon>
        <taxon>Pterygota</taxon>
        <taxon>Neoptera</taxon>
        <taxon>Paraneoptera</taxon>
        <taxon>Psocodea</taxon>
        <taxon>Troctomorpha</taxon>
        <taxon>Phthiraptera</taxon>
        <taxon>Amblycera</taxon>
        <taxon>Menoponidae</taxon>
        <taxon>Menopon</taxon>
    </lineage>
</organism>
<keyword evidence="4" id="KW-0269">Exonuclease</keyword>
<evidence type="ECO:0000256" key="2">
    <source>
        <dbReference type="ARBA" id="ARBA00022722"/>
    </source>
</evidence>
<dbReference type="GO" id="GO:0003676">
    <property type="term" value="F:nucleic acid binding"/>
    <property type="evidence" value="ECO:0007669"/>
    <property type="project" value="InterPro"/>
</dbReference>
<gene>
    <name evidence="6" type="ORF">PYX00_003359</name>
</gene>
<keyword evidence="3" id="KW-0378">Hydrolase</keyword>
<comment type="similarity">
    <text evidence="1">Belongs to the oligoribonuclease family.</text>
</comment>
<feature type="domain" description="Exonuclease" evidence="5">
    <location>
        <begin position="33"/>
        <end position="208"/>
    </location>
</feature>
<reference evidence="6" key="1">
    <citation type="journal article" date="2024" name="Gigascience">
        <title>Chromosome-level genome of the poultry shaft louse Menopon gallinae provides insight into the host-switching and adaptive evolution of parasitic lice.</title>
        <authorList>
            <person name="Xu Y."/>
            <person name="Ma L."/>
            <person name="Liu S."/>
            <person name="Liang Y."/>
            <person name="Liu Q."/>
            <person name="He Z."/>
            <person name="Tian L."/>
            <person name="Duan Y."/>
            <person name="Cai W."/>
            <person name="Li H."/>
            <person name="Song F."/>
        </authorList>
    </citation>
    <scope>NUCLEOTIDE SEQUENCE</scope>
    <source>
        <strain evidence="6">Cailab_2023a</strain>
    </source>
</reference>
<dbReference type="InterPro" id="IPR012337">
    <property type="entry name" value="RNaseH-like_sf"/>
</dbReference>
<evidence type="ECO:0000313" key="6">
    <source>
        <dbReference type="EMBL" id="KAL0275539.1"/>
    </source>
</evidence>
<name>A0AAW2I064_9NEOP</name>
<dbReference type="Gene3D" id="3.30.420.10">
    <property type="entry name" value="Ribonuclease H-like superfamily/Ribonuclease H"/>
    <property type="match status" value="1"/>
</dbReference>
<evidence type="ECO:0000256" key="1">
    <source>
        <dbReference type="ARBA" id="ARBA00009921"/>
    </source>
</evidence>
<dbReference type="GO" id="GO:0000175">
    <property type="term" value="F:3'-5'-RNA exonuclease activity"/>
    <property type="evidence" value="ECO:0007669"/>
    <property type="project" value="InterPro"/>
</dbReference>
<keyword evidence="2" id="KW-0540">Nuclease</keyword>
<dbReference type="NCBIfam" id="NF003765">
    <property type="entry name" value="PRK05359.1"/>
    <property type="match status" value="1"/>
</dbReference>
<dbReference type="SMART" id="SM00479">
    <property type="entry name" value="EXOIII"/>
    <property type="match status" value="1"/>
</dbReference>
<dbReference type="PANTHER" id="PTHR11046">
    <property type="entry name" value="OLIGORIBONUCLEASE, MITOCHONDRIAL"/>
    <property type="match status" value="1"/>
</dbReference>
<protein>
    <recommendedName>
        <fullName evidence="5">Exonuclease domain-containing protein</fullName>
    </recommendedName>
</protein>
<comment type="caution">
    <text evidence="6">The sequence shown here is derived from an EMBL/GenBank/DDBJ whole genome shotgun (WGS) entry which is preliminary data.</text>
</comment>
<dbReference type="AlphaFoldDB" id="A0AAW2I064"/>
<dbReference type="InterPro" id="IPR013520">
    <property type="entry name" value="Ribonucl_H"/>
</dbReference>
<dbReference type="InterPro" id="IPR022894">
    <property type="entry name" value="Oligoribonuclease"/>
</dbReference>